<sequence>LILSKLGLTIGYSLILIVSLVGNSAIGVIFYKTPSLQRQPINHLIVSMAMSDLMPLITLPWFLVTFYTSPVDHWLIGGPLGQALCKLIVYVPEVSFSVSCQSLVLIAVDRFVAVVFPLRSTVISRKLFPFVITATWIIALAFYSPWLNSAKVDEVKRHSVCFAIKMSDQIKSWQIAVAITNYIIIIITIVLLVILYSIIVIKLKQQARPGEQSNNTEKKRAKRNTKVLRMECAIVLAFSLCCVPMLTIGFMSLFPKIMFSCGFPIFVDIAIFMYHVNCAVNPIICLIFSTNYRQGLKRLLKC</sequence>
<evidence type="ECO:0000256" key="5">
    <source>
        <dbReference type="ARBA" id="ARBA00023136"/>
    </source>
</evidence>
<evidence type="ECO:0000259" key="10">
    <source>
        <dbReference type="PROSITE" id="PS50262"/>
    </source>
</evidence>
<feature type="transmembrane region" description="Helical" evidence="9">
    <location>
        <begin position="127"/>
        <end position="146"/>
    </location>
</feature>
<evidence type="ECO:0000256" key="4">
    <source>
        <dbReference type="ARBA" id="ARBA00023040"/>
    </source>
</evidence>
<feature type="transmembrane region" description="Helical" evidence="9">
    <location>
        <begin position="43"/>
        <end position="67"/>
    </location>
</feature>
<name>A0ABN8PQC6_9CNID</name>
<dbReference type="CDD" id="cd00637">
    <property type="entry name" value="7tm_classA_rhodopsin-like"/>
    <property type="match status" value="1"/>
</dbReference>
<evidence type="ECO:0000256" key="7">
    <source>
        <dbReference type="ARBA" id="ARBA00023224"/>
    </source>
</evidence>
<feature type="transmembrane region" description="Helical" evidence="9">
    <location>
        <begin position="265"/>
        <end position="288"/>
    </location>
</feature>
<reference evidence="11 12" key="1">
    <citation type="submission" date="2022-05" db="EMBL/GenBank/DDBJ databases">
        <authorList>
            <consortium name="Genoscope - CEA"/>
            <person name="William W."/>
        </authorList>
    </citation>
    <scope>NUCLEOTIDE SEQUENCE [LARGE SCALE GENOMIC DNA]</scope>
</reference>
<keyword evidence="7 8" id="KW-0807">Transducer</keyword>
<feature type="domain" description="G-protein coupled receptors family 1 profile" evidence="10">
    <location>
        <begin position="22"/>
        <end position="285"/>
    </location>
</feature>
<dbReference type="InterPro" id="IPR017452">
    <property type="entry name" value="GPCR_Rhodpsn_7TM"/>
</dbReference>
<keyword evidence="6 8" id="KW-0675">Receptor</keyword>
<feature type="transmembrane region" description="Helical" evidence="9">
    <location>
        <begin position="228"/>
        <end position="253"/>
    </location>
</feature>
<gene>
    <name evidence="11" type="ORF">PEVE_00044031</name>
</gene>
<keyword evidence="5 9" id="KW-0472">Membrane</keyword>
<evidence type="ECO:0000313" key="11">
    <source>
        <dbReference type="EMBL" id="CAH3146622.1"/>
    </source>
</evidence>
<dbReference type="SMART" id="SM01381">
    <property type="entry name" value="7TM_GPCR_Srsx"/>
    <property type="match status" value="1"/>
</dbReference>
<comment type="similarity">
    <text evidence="8">Belongs to the G-protein coupled receptor 1 family.</text>
</comment>
<evidence type="ECO:0000256" key="9">
    <source>
        <dbReference type="SAM" id="Phobius"/>
    </source>
</evidence>
<proteinExistence type="inferred from homology"/>
<keyword evidence="12" id="KW-1185">Reference proteome</keyword>
<dbReference type="PROSITE" id="PS50262">
    <property type="entry name" value="G_PROTEIN_RECEP_F1_2"/>
    <property type="match status" value="1"/>
</dbReference>
<evidence type="ECO:0000256" key="6">
    <source>
        <dbReference type="ARBA" id="ARBA00023170"/>
    </source>
</evidence>
<evidence type="ECO:0000256" key="3">
    <source>
        <dbReference type="ARBA" id="ARBA00022989"/>
    </source>
</evidence>
<feature type="transmembrane region" description="Helical" evidence="9">
    <location>
        <begin position="175"/>
        <end position="199"/>
    </location>
</feature>
<feature type="transmembrane region" description="Helical" evidence="9">
    <location>
        <begin position="87"/>
        <end position="106"/>
    </location>
</feature>
<dbReference type="PRINTS" id="PR00237">
    <property type="entry name" value="GPCRRHODOPSN"/>
</dbReference>
<accession>A0ABN8PQC6</accession>
<keyword evidence="3 9" id="KW-1133">Transmembrane helix</keyword>
<comment type="subcellular location">
    <subcellularLocation>
        <location evidence="1">Membrane</location>
        <topology evidence="1">Multi-pass membrane protein</topology>
    </subcellularLocation>
</comment>
<feature type="non-terminal residue" evidence="11">
    <location>
        <position position="1"/>
    </location>
</feature>
<dbReference type="PROSITE" id="PS00237">
    <property type="entry name" value="G_PROTEIN_RECEP_F1_1"/>
    <property type="match status" value="1"/>
</dbReference>
<dbReference type="Pfam" id="PF00001">
    <property type="entry name" value="7tm_1"/>
    <property type="match status" value="1"/>
</dbReference>
<dbReference type="Gene3D" id="1.20.1070.10">
    <property type="entry name" value="Rhodopsin 7-helix transmembrane proteins"/>
    <property type="match status" value="1"/>
</dbReference>
<keyword evidence="2 8" id="KW-0812">Transmembrane</keyword>
<keyword evidence="4 8" id="KW-0297">G-protein coupled receptor</keyword>
<dbReference type="PANTHER" id="PTHR24243:SF208">
    <property type="entry name" value="PYROKININ-1 RECEPTOR"/>
    <property type="match status" value="1"/>
</dbReference>
<dbReference type="Proteomes" id="UP001159427">
    <property type="component" value="Unassembled WGS sequence"/>
</dbReference>
<feature type="transmembrane region" description="Helical" evidence="9">
    <location>
        <begin position="6"/>
        <end position="31"/>
    </location>
</feature>
<dbReference type="SUPFAM" id="SSF81321">
    <property type="entry name" value="Family A G protein-coupled receptor-like"/>
    <property type="match status" value="1"/>
</dbReference>
<evidence type="ECO:0000256" key="8">
    <source>
        <dbReference type="RuleBase" id="RU000688"/>
    </source>
</evidence>
<dbReference type="EMBL" id="CALNXI010000916">
    <property type="protein sequence ID" value="CAH3146622.1"/>
    <property type="molecule type" value="Genomic_DNA"/>
</dbReference>
<dbReference type="InterPro" id="IPR000276">
    <property type="entry name" value="GPCR_Rhodpsn"/>
</dbReference>
<organism evidence="11 12">
    <name type="scientific">Porites evermanni</name>
    <dbReference type="NCBI Taxonomy" id="104178"/>
    <lineage>
        <taxon>Eukaryota</taxon>
        <taxon>Metazoa</taxon>
        <taxon>Cnidaria</taxon>
        <taxon>Anthozoa</taxon>
        <taxon>Hexacorallia</taxon>
        <taxon>Scleractinia</taxon>
        <taxon>Fungiina</taxon>
        <taxon>Poritidae</taxon>
        <taxon>Porites</taxon>
    </lineage>
</organism>
<protein>
    <recommendedName>
        <fullName evidence="10">G-protein coupled receptors family 1 profile domain-containing protein</fullName>
    </recommendedName>
</protein>
<comment type="caution">
    <text evidence="11">The sequence shown here is derived from an EMBL/GenBank/DDBJ whole genome shotgun (WGS) entry which is preliminary data.</text>
</comment>
<evidence type="ECO:0000256" key="1">
    <source>
        <dbReference type="ARBA" id="ARBA00004141"/>
    </source>
</evidence>
<evidence type="ECO:0000313" key="12">
    <source>
        <dbReference type="Proteomes" id="UP001159427"/>
    </source>
</evidence>
<dbReference type="PANTHER" id="PTHR24243">
    <property type="entry name" value="G-PROTEIN COUPLED RECEPTOR"/>
    <property type="match status" value="1"/>
</dbReference>
<evidence type="ECO:0000256" key="2">
    <source>
        <dbReference type="ARBA" id="ARBA00022692"/>
    </source>
</evidence>